<dbReference type="Proteomes" id="UP000011083">
    <property type="component" value="Unassembled WGS sequence"/>
</dbReference>
<feature type="compositionally biased region" description="Acidic residues" evidence="2">
    <location>
        <begin position="339"/>
        <end position="353"/>
    </location>
</feature>
<feature type="compositionally biased region" description="Basic and acidic residues" evidence="2">
    <location>
        <begin position="283"/>
        <end position="292"/>
    </location>
</feature>
<organism evidence="4 5">
    <name type="scientific">Acanthamoeba castellanii (strain ATCC 30010 / Neff)</name>
    <dbReference type="NCBI Taxonomy" id="1257118"/>
    <lineage>
        <taxon>Eukaryota</taxon>
        <taxon>Amoebozoa</taxon>
        <taxon>Discosea</taxon>
        <taxon>Longamoebia</taxon>
        <taxon>Centramoebida</taxon>
        <taxon>Acanthamoebidae</taxon>
        <taxon>Acanthamoeba</taxon>
    </lineage>
</organism>
<dbReference type="VEuPathDB" id="AmoebaDB:ACA1_038370"/>
<feature type="compositionally biased region" description="Polar residues" evidence="2">
    <location>
        <begin position="259"/>
        <end position="271"/>
    </location>
</feature>
<dbReference type="InterPro" id="IPR000571">
    <property type="entry name" value="Znf_CCCH"/>
</dbReference>
<keyword evidence="1" id="KW-0479">Metal-binding</keyword>
<evidence type="ECO:0000259" key="3">
    <source>
        <dbReference type="PROSITE" id="PS50103"/>
    </source>
</evidence>
<gene>
    <name evidence="4" type="ORF">ACA1_038370</name>
</gene>
<dbReference type="Gene3D" id="4.10.1000.10">
    <property type="entry name" value="Zinc finger, CCCH-type"/>
    <property type="match status" value="1"/>
</dbReference>
<dbReference type="GO" id="GO:0008270">
    <property type="term" value="F:zinc ion binding"/>
    <property type="evidence" value="ECO:0007669"/>
    <property type="project" value="UniProtKB-KW"/>
</dbReference>
<reference evidence="4 5" key="1">
    <citation type="journal article" date="2013" name="Genome Biol.">
        <title>Genome of Acanthamoeba castellanii highlights extensive lateral gene transfer and early evolution of tyrosine kinase signaling.</title>
        <authorList>
            <person name="Clarke M."/>
            <person name="Lohan A.J."/>
            <person name="Liu B."/>
            <person name="Lagkouvardos I."/>
            <person name="Roy S."/>
            <person name="Zafar N."/>
            <person name="Bertelli C."/>
            <person name="Schilde C."/>
            <person name="Kianianmomeni A."/>
            <person name="Burglin T.R."/>
            <person name="Frech C."/>
            <person name="Turcotte B."/>
            <person name="Kopec K.O."/>
            <person name="Synnott J.M."/>
            <person name="Choo C."/>
            <person name="Paponov I."/>
            <person name="Finkler A."/>
            <person name="Soon Heng Tan C."/>
            <person name="Hutchins A.P."/>
            <person name="Weinmeier T."/>
            <person name="Rattei T."/>
            <person name="Chu J.S."/>
            <person name="Gimenez G."/>
            <person name="Irimia M."/>
            <person name="Rigden D.J."/>
            <person name="Fitzpatrick D.A."/>
            <person name="Lorenzo-Morales J."/>
            <person name="Bateman A."/>
            <person name="Chiu C.H."/>
            <person name="Tang P."/>
            <person name="Hegemann P."/>
            <person name="Fromm H."/>
            <person name="Raoult D."/>
            <person name="Greub G."/>
            <person name="Miranda-Saavedra D."/>
            <person name="Chen N."/>
            <person name="Nash P."/>
            <person name="Ginger M.L."/>
            <person name="Horn M."/>
            <person name="Schaap P."/>
            <person name="Caler L."/>
            <person name="Loftus B."/>
        </authorList>
    </citation>
    <scope>NUCLEOTIDE SEQUENCE [LARGE SCALE GENOMIC DNA]</scope>
    <source>
        <strain evidence="4 5">Neff</strain>
    </source>
</reference>
<dbReference type="AlphaFoldDB" id="L8GKX2"/>
<keyword evidence="5" id="KW-1185">Reference proteome</keyword>
<dbReference type="PROSITE" id="PS50103">
    <property type="entry name" value="ZF_C3H1"/>
    <property type="match status" value="1"/>
</dbReference>
<feature type="compositionally biased region" description="Polar residues" evidence="2">
    <location>
        <begin position="233"/>
        <end position="245"/>
    </location>
</feature>
<feature type="zinc finger region" description="C3H1-type" evidence="1">
    <location>
        <begin position="3"/>
        <end position="20"/>
    </location>
</feature>
<dbReference type="KEGG" id="acan:ACA1_038370"/>
<feature type="compositionally biased region" description="Low complexity" evidence="2">
    <location>
        <begin position="102"/>
        <end position="112"/>
    </location>
</feature>
<proteinExistence type="predicted"/>
<feature type="region of interest" description="Disordered" evidence="2">
    <location>
        <begin position="76"/>
        <end position="112"/>
    </location>
</feature>
<feature type="region of interest" description="Disordered" evidence="2">
    <location>
        <begin position="124"/>
        <end position="374"/>
    </location>
</feature>
<feature type="compositionally biased region" description="Acidic residues" evidence="2">
    <location>
        <begin position="362"/>
        <end position="374"/>
    </location>
</feature>
<evidence type="ECO:0000313" key="4">
    <source>
        <dbReference type="EMBL" id="ELR13652.1"/>
    </source>
</evidence>
<keyword evidence="1" id="KW-0862">Zinc</keyword>
<protein>
    <recommendedName>
        <fullName evidence="3">C3H1-type domain-containing protein</fullName>
    </recommendedName>
</protein>
<feature type="compositionally biased region" description="Basic and acidic residues" evidence="2">
    <location>
        <begin position="220"/>
        <end position="229"/>
    </location>
</feature>
<sequence length="374" mass="40690">MENKKTEDCYFFLNGYCSKGVKDRPICTNWLLEKCNDPDCTDRHPTLPRQKDGSRTLCFYNQACTRPDCPFFHVGTTASPATPRPDQESELTAGLTPREASKTTSITTSPTATISPVMKTAAGARLASGPVRPPRKRGTALPDLPPRDRVTAVGETGNGAKDSAAAPKQSFVKSFEEILKEKEDQEKGIKPSEPRQSRTEAVDNVRNKRAPATQQQQQPEKARPARSERPQLPQMSSQRTSTNDQAPRGGEANGRQRPARQQKNSAGSPSQAPAARPSFGVKSLDELMREGAIKQATASAAGAKEGGVKRPREESAATTKALPQPQQKQQKPEPVASTNEDDDFEKELEEIGIDDINGAAEPFDDAELDELLAE</sequence>
<dbReference type="EMBL" id="KB008087">
    <property type="protein sequence ID" value="ELR13652.1"/>
    <property type="molecule type" value="Genomic_DNA"/>
</dbReference>
<evidence type="ECO:0000256" key="1">
    <source>
        <dbReference type="PROSITE-ProRule" id="PRU00723"/>
    </source>
</evidence>
<dbReference type="RefSeq" id="XP_004335665.1">
    <property type="nucleotide sequence ID" value="XM_004335617.1"/>
</dbReference>
<evidence type="ECO:0000313" key="5">
    <source>
        <dbReference type="Proteomes" id="UP000011083"/>
    </source>
</evidence>
<accession>L8GKX2</accession>
<feature type="compositionally biased region" description="Basic and acidic residues" evidence="2">
    <location>
        <begin position="306"/>
        <end position="315"/>
    </location>
</feature>
<keyword evidence="1" id="KW-0863">Zinc-finger</keyword>
<evidence type="ECO:0000256" key="2">
    <source>
        <dbReference type="SAM" id="MobiDB-lite"/>
    </source>
</evidence>
<dbReference type="STRING" id="1257118.L8GKX2"/>
<feature type="compositionally biased region" description="Basic and acidic residues" evidence="2">
    <location>
        <begin position="174"/>
        <end position="206"/>
    </location>
</feature>
<dbReference type="GeneID" id="14914185"/>
<feature type="domain" description="C3H1-type" evidence="3">
    <location>
        <begin position="3"/>
        <end position="20"/>
    </location>
</feature>
<name>L8GKX2_ACACF</name>